<dbReference type="GO" id="GO:0005886">
    <property type="term" value="C:plasma membrane"/>
    <property type="evidence" value="ECO:0007669"/>
    <property type="project" value="UniProtKB-SubCell"/>
</dbReference>
<feature type="transmembrane region" description="Helical" evidence="10">
    <location>
        <begin position="719"/>
        <end position="737"/>
    </location>
</feature>
<evidence type="ECO:0000256" key="5">
    <source>
        <dbReference type="ARBA" id="ARBA00022729"/>
    </source>
</evidence>
<evidence type="ECO:0000256" key="1">
    <source>
        <dbReference type="ARBA" id="ARBA00004651"/>
    </source>
</evidence>
<feature type="transmembrane region" description="Helical" evidence="10">
    <location>
        <begin position="944"/>
        <end position="966"/>
    </location>
</feature>
<sequence>MIKHLLYNFRIVINNHSVLKALKEAICSILLLVILLPSVTYAEKDCCVMQNDKKRCCTYNQQFCYAYVQSKCIQEEELRYQNPDILQKKVQLLESSAKQAWSNAQNHQFSSNLEKFNALTNAGTQTREIISLSEQLKKALVNEGKARGAAFRKSSKLGKGKTNRKRNKDFQLIKDFQQLTEERQAALKLAQEFGNKASGQYKIIKTSARDLVLVAGMNFWNALLLYKKIDEELDSKVRNGADKKSILIAKKKVLYEIEKVLKVFVEGRDMYNTFVAWVIGYSDVTEEKENKAIEFLLQNLSYSTVRRSASFETTLKAVIEIYKNGDFINELKLQNESVKTDIAEIERSIQVAEDEMRRKQEEEEAKKLLEFQNKVQKVKEEVDAAKDKFKEKQTQAQEAYDQANASGDLEDKIEALNKKKKEYEAAKKYKEALDKAIDIGNNNPDLVRERDSLGNNIDDLSRSIDQMTDDVNRDKEIYKQQFEEDKNSSVSANCDFSQYRSISPESSVFTLASFVYQNINFKCGNVCNTADKGFNLCLKVKKSDLCSDCIPIYIGPQSEFKSIRELFDTSGVKKGRRDPILVTENAVKNIGFKVEHTDKISCLKIKTSYGDIPIVCKNISADIDLIPQARSNNRICSLSTTKSRVPFNFSGRAIGCLKEALDKMFYADSITHDQVSSASILKPLSSFQRGMTVTVKAALMLYIIFFGIKMIFVERFFSLERLVTGVLQILIVMYFSVGLGPMTNKDGKISYNNGMQDHFLPFLSSVTSELAHMVFSSVGSDSAVGGTKLCYFDPNKDYTPDARYYALWDAIDCRIGYYLGFRLLHNYTVDRSKPSLGGKLVGSSIGTSANDDITKHLSNIKDDHALKKDDTFLVFPTLWGLLLSGEIIFFLVMLLFVIIFLTLFWRFMAVFITSLVNLYVMCYISPIFIPMVLFEKTKSMFNNWLHLTLSFALQPAIVAAFIALFVTLMDSITYKTCQFARYDYQQGNKILSTFELRVPDRYIQDHSLFDDAYNSDAAKICRESAGYRLVEYFNGKNWHQRMFLFFKAFVVYPEPDFLPTMIVVLLFCGIFYYFFQEAHRFAAVITSGITAVNMELPSLRIPSFRNKSTRTKGGKDDKEEEASDKFSSRGGIDKTATDKISSRSNIGSSAQDKISTGLKSNGISGVEHGLKKDHDAIRAAKKFDISNNDEVIGADKFSTSGNKQTDKLSSENIKPRDTSVVSAEDKFSTSFKLKDHKDIVQSEIDKRLESNVSDKSNSTSSNQTIETRKSNIESDALSKKIDANDLNEINKGSDDKKNI</sequence>
<keyword evidence="6 10" id="KW-1133">Transmembrane helix</keyword>
<comment type="subcellular location">
    <subcellularLocation>
        <location evidence="1">Cell membrane</location>
        <topology evidence="1">Multi-pass membrane protein</topology>
    </subcellularLocation>
</comment>
<feature type="compositionally biased region" description="Polar residues" evidence="9">
    <location>
        <begin position="1142"/>
        <end position="1163"/>
    </location>
</feature>
<dbReference type="Proteomes" id="UP000244943">
    <property type="component" value="Chromosome I"/>
</dbReference>
<feature type="compositionally biased region" description="Basic and acidic residues" evidence="9">
    <location>
        <begin position="1204"/>
        <end position="1221"/>
    </location>
</feature>
<comment type="similarity">
    <text evidence="2">Belongs to the TrbL/VirB6 family.</text>
</comment>
<dbReference type="GO" id="GO:0030255">
    <property type="term" value="P:protein secretion by the type IV secretion system"/>
    <property type="evidence" value="ECO:0007669"/>
    <property type="project" value="InterPro"/>
</dbReference>
<evidence type="ECO:0000256" key="7">
    <source>
        <dbReference type="ARBA" id="ARBA00023136"/>
    </source>
</evidence>
<dbReference type="STRING" id="357244.OTBS_1952"/>
<organism evidence="11 12">
    <name type="scientific">Orientia tsutsugamushi</name>
    <name type="common">Rickettsia tsutsugamushi</name>
    <dbReference type="NCBI Taxonomy" id="784"/>
    <lineage>
        <taxon>Bacteria</taxon>
        <taxon>Pseudomonadati</taxon>
        <taxon>Pseudomonadota</taxon>
        <taxon>Alphaproteobacteria</taxon>
        <taxon>Rickettsiales</taxon>
        <taxon>Rickettsiaceae</taxon>
        <taxon>Rickettsieae</taxon>
        <taxon>Orientia</taxon>
    </lineage>
</organism>
<keyword evidence="5" id="KW-0732">Signal</keyword>
<evidence type="ECO:0000256" key="10">
    <source>
        <dbReference type="SAM" id="Phobius"/>
    </source>
</evidence>
<protein>
    <submittedName>
        <fullName evidence="11">Type VI secretion protein</fullName>
    </submittedName>
</protein>
<accession>A0A2U3R1T6</accession>
<feature type="region of interest" description="Disordered" evidence="9">
    <location>
        <begin position="1193"/>
        <end position="1221"/>
    </location>
</feature>
<feature type="coiled-coil region" evidence="8">
    <location>
        <begin position="328"/>
        <end position="470"/>
    </location>
</feature>
<feature type="compositionally biased region" description="Basic and acidic residues" evidence="9">
    <location>
        <begin position="1266"/>
        <end position="1283"/>
    </location>
</feature>
<name>A0A2U3R1T6_ORITS</name>
<feature type="transmembrane region" description="Helical" evidence="10">
    <location>
        <begin position="908"/>
        <end position="932"/>
    </location>
</feature>
<gene>
    <name evidence="11" type="ORF">UT76HP_01077</name>
</gene>
<feature type="region of interest" description="Disordered" evidence="9">
    <location>
        <begin position="1249"/>
        <end position="1299"/>
    </location>
</feature>
<evidence type="ECO:0000256" key="3">
    <source>
        <dbReference type="ARBA" id="ARBA00022475"/>
    </source>
</evidence>
<feature type="transmembrane region" description="Helical" evidence="10">
    <location>
        <begin position="693"/>
        <end position="712"/>
    </location>
</feature>
<keyword evidence="7 10" id="KW-0472">Membrane</keyword>
<feature type="compositionally biased region" description="Low complexity" evidence="9">
    <location>
        <begin position="1250"/>
        <end position="1262"/>
    </location>
</feature>
<evidence type="ECO:0000256" key="6">
    <source>
        <dbReference type="ARBA" id="ARBA00022989"/>
    </source>
</evidence>
<reference evidence="12" key="1">
    <citation type="submission" date="2018-03" db="EMBL/GenBank/DDBJ databases">
        <authorList>
            <person name="Batty M. E."/>
            <person name="Batty M E."/>
        </authorList>
    </citation>
    <scope>NUCLEOTIDE SEQUENCE [LARGE SCALE GENOMIC DNA]</scope>
</reference>
<feature type="region of interest" description="Disordered" evidence="9">
    <location>
        <begin position="1105"/>
        <end position="1167"/>
    </location>
</feature>
<feature type="transmembrane region" description="Helical" evidence="10">
    <location>
        <begin position="1057"/>
        <end position="1075"/>
    </location>
</feature>
<feature type="compositionally biased region" description="Basic and acidic residues" evidence="9">
    <location>
        <begin position="1113"/>
        <end position="1141"/>
    </location>
</feature>
<evidence type="ECO:0000313" key="12">
    <source>
        <dbReference type="Proteomes" id="UP000244943"/>
    </source>
</evidence>
<proteinExistence type="inferred from homology"/>
<dbReference type="InterPro" id="IPR007688">
    <property type="entry name" value="Conjugal_tfr_TrbL/VirB6"/>
</dbReference>
<evidence type="ECO:0000256" key="4">
    <source>
        <dbReference type="ARBA" id="ARBA00022692"/>
    </source>
</evidence>
<dbReference type="Pfam" id="PF04610">
    <property type="entry name" value="TrbL"/>
    <property type="match status" value="1"/>
</dbReference>
<evidence type="ECO:0000256" key="2">
    <source>
        <dbReference type="ARBA" id="ARBA00007802"/>
    </source>
</evidence>
<keyword evidence="3" id="KW-1003">Cell membrane</keyword>
<feature type="transmembrane region" description="Helical" evidence="10">
    <location>
        <begin position="878"/>
        <end position="901"/>
    </location>
</feature>
<evidence type="ECO:0000256" key="9">
    <source>
        <dbReference type="SAM" id="MobiDB-lite"/>
    </source>
</evidence>
<dbReference type="EMBL" id="LS398552">
    <property type="protein sequence ID" value="SPR07171.1"/>
    <property type="molecule type" value="Genomic_DNA"/>
</dbReference>
<keyword evidence="4 10" id="KW-0812">Transmembrane</keyword>
<keyword evidence="8" id="KW-0175">Coiled coil</keyword>
<evidence type="ECO:0000313" key="11">
    <source>
        <dbReference type="EMBL" id="SPR07171.1"/>
    </source>
</evidence>
<evidence type="ECO:0000256" key="8">
    <source>
        <dbReference type="SAM" id="Coils"/>
    </source>
</evidence>